<dbReference type="Gene3D" id="3.30.420.10">
    <property type="entry name" value="Ribonuclease H-like superfamily/Ribonuclease H"/>
    <property type="match status" value="1"/>
</dbReference>
<dbReference type="CDD" id="cd06222">
    <property type="entry name" value="RNase_H_like"/>
    <property type="match status" value="1"/>
</dbReference>
<evidence type="ECO:0008006" key="6">
    <source>
        <dbReference type="Google" id="ProtNLM"/>
    </source>
</evidence>
<gene>
    <name evidence="4" type="ORF">EZV62_007473</name>
</gene>
<dbReference type="GO" id="GO:0004523">
    <property type="term" value="F:RNA-DNA hybrid ribonuclease activity"/>
    <property type="evidence" value="ECO:0007669"/>
    <property type="project" value="InterPro"/>
</dbReference>
<reference evidence="5" key="1">
    <citation type="journal article" date="2019" name="Gigascience">
        <title>De novo genome assembly of the endangered Acer yangbiense, a plant species with extremely small populations endemic to Yunnan Province, China.</title>
        <authorList>
            <person name="Yang J."/>
            <person name="Wariss H.M."/>
            <person name="Tao L."/>
            <person name="Zhang R."/>
            <person name="Yun Q."/>
            <person name="Hollingsworth P."/>
            <person name="Dao Z."/>
            <person name="Luo G."/>
            <person name="Guo H."/>
            <person name="Ma Y."/>
            <person name="Sun W."/>
        </authorList>
    </citation>
    <scope>NUCLEOTIDE SEQUENCE [LARGE SCALE GENOMIC DNA]</scope>
    <source>
        <strain evidence="5">cv. Malutang</strain>
    </source>
</reference>
<dbReference type="OrthoDB" id="1749810at2759"/>
<feature type="compositionally biased region" description="Polar residues" evidence="1">
    <location>
        <begin position="1"/>
        <end position="11"/>
    </location>
</feature>
<sequence>MIRTLHGSTTDIHTDEPPEMERDDPPAFKATWFTAAVSHMDSIPTPQDTAAVSHTTSDTTSYDTTTMSHIALETQQDTAAVSTVSTPLPVTSLEATPMSQENALVSDLSLPYGEWNSDLVHNTFRPDDATLILNLPRLSPNRDDTLCWHFDKRGFYSVRSGYKMALGLNERTGYSSLQLSSWWHFLWECNVPNKCKIFFWKAFHGWLPTFATLSRCRVDVMDCCILCCAASETITHILWYCQLAVDGWRMLLGEEVLQRISVSDFSDIVMCLCSTINNDLFNLFILGYWRLWTNRNCVIHGSVGWAAANTIWKPPKLDGFKINCYASFRLRSGKAGVSVIIPDYKGTAIVVKSSPVLGCNSVEMLEAQACLVGLQLAIDVGISSVVLESDTDGVIHLLFDHVVPHTKMGAIIRSSLALGASMNLLSIEAIHRGANSVAHNLTDLAFSLDGPVVWLDDLPSDIARLVHLDSISLVCSV</sequence>
<dbReference type="PANTHER" id="PTHR47723">
    <property type="entry name" value="OS05G0353850 PROTEIN"/>
    <property type="match status" value="1"/>
</dbReference>
<dbReference type="Proteomes" id="UP000323000">
    <property type="component" value="Chromosome 3"/>
</dbReference>
<dbReference type="PANTHER" id="PTHR47723:SF19">
    <property type="entry name" value="POLYNUCLEOTIDYL TRANSFERASE, RIBONUCLEASE H-LIKE SUPERFAMILY PROTEIN"/>
    <property type="match status" value="1"/>
</dbReference>
<accession>A0A5C7IAM9</accession>
<feature type="compositionally biased region" description="Basic and acidic residues" evidence="1">
    <location>
        <begin position="12"/>
        <end position="26"/>
    </location>
</feature>
<dbReference type="InterPro" id="IPR044730">
    <property type="entry name" value="RNase_H-like_dom_plant"/>
</dbReference>
<evidence type="ECO:0000313" key="5">
    <source>
        <dbReference type="Proteomes" id="UP000323000"/>
    </source>
</evidence>
<dbReference type="EMBL" id="VAHF01000003">
    <property type="protein sequence ID" value="TXG66198.1"/>
    <property type="molecule type" value="Genomic_DNA"/>
</dbReference>
<dbReference type="SUPFAM" id="SSF53098">
    <property type="entry name" value="Ribonuclease H-like"/>
    <property type="match status" value="1"/>
</dbReference>
<feature type="domain" description="RNase H type-1" evidence="2">
    <location>
        <begin position="323"/>
        <end position="442"/>
    </location>
</feature>
<dbReference type="InterPro" id="IPR002156">
    <property type="entry name" value="RNaseH_domain"/>
</dbReference>
<dbReference type="InterPro" id="IPR053151">
    <property type="entry name" value="RNase_H-like"/>
</dbReference>
<evidence type="ECO:0000256" key="1">
    <source>
        <dbReference type="SAM" id="MobiDB-lite"/>
    </source>
</evidence>
<organism evidence="4 5">
    <name type="scientific">Acer yangbiense</name>
    <dbReference type="NCBI Taxonomy" id="1000413"/>
    <lineage>
        <taxon>Eukaryota</taxon>
        <taxon>Viridiplantae</taxon>
        <taxon>Streptophyta</taxon>
        <taxon>Embryophyta</taxon>
        <taxon>Tracheophyta</taxon>
        <taxon>Spermatophyta</taxon>
        <taxon>Magnoliopsida</taxon>
        <taxon>eudicotyledons</taxon>
        <taxon>Gunneridae</taxon>
        <taxon>Pentapetalae</taxon>
        <taxon>rosids</taxon>
        <taxon>malvids</taxon>
        <taxon>Sapindales</taxon>
        <taxon>Sapindaceae</taxon>
        <taxon>Hippocastanoideae</taxon>
        <taxon>Acereae</taxon>
        <taxon>Acer</taxon>
    </lineage>
</organism>
<proteinExistence type="predicted"/>
<keyword evidence="5" id="KW-1185">Reference proteome</keyword>
<comment type="caution">
    <text evidence="4">The sequence shown here is derived from an EMBL/GenBank/DDBJ whole genome shotgun (WGS) entry which is preliminary data.</text>
</comment>
<feature type="region of interest" description="Disordered" evidence="1">
    <location>
        <begin position="1"/>
        <end position="26"/>
    </location>
</feature>
<dbReference type="InterPro" id="IPR012337">
    <property type="entry name" value="RNaseH-like_sf"/>
</dbReference>
<dbReference type="Pfam" id="PF13966">
    <property type="entry name" value="zf-RVT"/>
    <property type="match status" value="1"/>
</dbReference>
<feature type="domain" description="Reverse transcriptase zinc-binding" evidence="3">
    <location>
        <begin position="156"/>
        <end position="248"/>
    </location>
</feature>
<dbReference type="AlphaFoldDB" id="A0A5C7IAM9"/>
<evidence type="ECO:0000259" key="3">
    <source>
        <dbReference type="Pfam" id="PF13966"/>
    </source>
</evidence>
<dbReference type="InterPro" id="IPR036397">
    <property type="entry name" value="RNaseH_sf"/>
</dbReference>
<dbReference type="Pfam" id="PF13456">
    <property type="entry name" value="RVT_3"/>
    <property type="match status" value="1"/>
</dbReference>
<evidence type="ECO:0000313" key="4">
    <source>
        <dbReference type="EMBL" id="TXG66198.1"/>
    </source>
</evidence>
<dbReference type="InterPro" id="IPR026960">
    <property type="entry name" value="RVT-Znf"/>
</dbReference>
<name>A0A5C7IAM9_9ROSI</name>
<dbReference type="GO" id="GO:0003676">
    <property type="term" value="F:nucleic acid binding"/>
    <property type="evidence" value="ECO:0007669"/>
    <property type="project" value="InterPro"/>
</dbReference>
<evidence type="ECO:0000259" key="2">
    <source>
        <dbReference type="Pfam" id="PF13456"/>
    </source>
</evidence>
<protein>
    <recommendedName>
        <fullName evidence="6">Reverse transcriptase zinc-binding domain-containing protein</fullName>
    </recommendedName>
</protein>